<comment type="similarity">
    <text evidence="1">Belongs to the GTP cyclohydrolase I type 2/NIF3 family.</text>
</comment>
<dbReference type="PANTHER" id="PTHR13799:SF14">
    <property type="entry name" value="GTP CYCLOHYDROLASE 1 TYPE 2 HOMOLOG"/>
    <property type="match status" value="1"/>
</dbReference>
<feature type="binding site" evidence="4">
    <location>
        <position position="220"/>
    </location>
    <ligand>
        <name>a divalent metal cation</name>
        <dbReference type="ChEBI" id="CHEBI:60240"/>
        <label>1</label>
    </ligand>
</feature>
<protein>
    <recommendedName>
        <fullName evidence="2">GTP cyclohydrolase 1 type 2 homolog</fullName>
    </recommendedName>
</protein>
<dbReference type="FunFam" id="3.40.1390.30:FF:000001">
    <property type="entry name" value="GTP cyclohydrolase 1 type 2"/>
    <property type="match status" value="1"/>
</dbReference>
<evidence type="ECO:0000256" key="3">
    <source>
        <dbReference type="ARBA" id="ARBA00022723"/>
    </source>
</evidence>
<evidence type="ECO:0000256" key="4">
    <source>
        <dbReference type="PIRSR" id="PIRSR602678-1"/>
    </source>
</evidence>
<dbReference type="GO" id="GO:0005737">
    <property type="term" value="C:cytoplasm"/>
    <property type="evidence" value="ECO:0007669"/>
    <property type="project" value="TreeGrafter"/>
</dbReference>
<organism evidence="5 6">
    <name type="scientific">Mycoplasmopsis gallinarum</name>
    <dbReference type="NCBI Taxonomy" id="29557"/>
    <lineage>
        <taxon>Bacteria</taxon>
        <taxon>Bacillati</taxon>
        <taxon>Mycoplasmatota</taxon>
        <taxon>Mycoplasmoidales</taxon>
        <taxon>Metamycoplasmataceae</taxon>
        <taxon>Mycoplasmopsis</taxon>
    </lineage>
</organism>
<feature type="binding site" evidence="4">
    <location>
        <position position="223"/>
    </location>
    <ligand>
        <name>a divalent metal cation</name>
        <dbReference type="ChEBI" id="CHEBI:60240"/>
        <label>1</label>
    </ligand>
</feature>
<dbReference type="Pfam" id="PF01784">
    <property type="entry name" value="DUF34_NIF3"/>
    <property type="match status" value="1"/>
</dbReference>
<reference evidence="5 6" key="1">
    <citation type="submission" date="2016-03" db="EMBL/GenBank/DDBJ databases">
        <title>Genome sequence of Mycoplasma gallinarum strain Mgn_IPT.</title>
        <authorList>
            <person name="Yacoub E."/>
            <person name="Sirand-Pugnet P."/>
            <person name="Barre A."/>
            <person name="Maurier F."/>
            <person name="Blanchard A."/>
            <person name="Ben Abdelmoumen B.M."/>
        </authorList>
    </citation>
    <scope>NUCLEOTIDE SEQUENCE [LARGE SCALE GENOMIC DNA]</scope>
    <source>
        <strain evidence="5 6">Mgn_IPT</strain>
    </source>
</reference>
<dbReference type="PATRIC" id="fig|29557.3.peg.401"/>
<feature type="binding site" evidence="4">
    <location>
        <position position="66"/>
    </location>
    <ligand>
        <name>a divalent metal cation</name>
        <dbReference type="ChEBI" id="CHEBI:60240"/>
        <label>1</label>
    </ligand>
</feature>
<evidence type="ECO:0000313" key="6">
    <source>
        <dbReference type="Proteomes" id="UP000076983"/>
    </source>
</evidence>
<feature type="binding site" evidence="4">
    <location>
        <position position="65"/>
    </location>
    <ligand>
        <name>a divalent metal cation</name>
        <dbReference type="ChEBI" id="CHEBI:60240"/>
        <label>1</label>
    </ligand>
</feature>
<dbReference type="InterPro" id="IPR002678">
    <property type="entry name" value="DUF34/NIF3"/>
</dbReference>
<dbReference type="PANTHER" id="PTHR13799">
    <property type="entry name" value="NGG1 INTERACTING FACTOR 3"/>
    <property type="match status" value="1"/>
</dbReference>
<sequence length="261" mass="30502">MRINTLTNYLLGKFPLSEAEIWDPSGFSLKFNTNQKLTGVVLSIDLTSDVLEFAIAKKCNLIITHHPFKFLKTWDDEFKSYPYKKDLVAKLSQHKISVISFHTNFDNAKLGTSKVIAQKMGFNNFKTYSENYPCIVEEKIKAFELINLIKNKLDLTALQINFDKNNSINEFAILAGSGPSDLLLQIHQNLNINYFITSDVRWNQWVLYEEEKINVICIPHLVEQIMINEFERLINYFLKIEQKTESIQIYSYKQEEKYHNV</sequence>
<feature type="binding site" evidence="4">
    <location>
        <position position="106"/>
    </location>
    <ligand>
        <name>a divalent metal cation</name>
        <dbReference type="ChEBI" id="CHEBI:60240"/>
        <label>1</label>
    </ligand>
</feature>
<keyword evidence="6" id="KW-1185">Reference proteome</keyword>
<evidence type="ECO:0000256" key="2">
    <source>
        <dbReference type="ARBA" id="ARBA00022112"/>
    </source>
</evidence>
<gene>
    <name evidence="5" type="ORF">MGALLINA_04090</name>
</gene>
<proteinExistence type="inferred from homology"/>
<dbReference type="InterPro" id="IPR036069">
    <property type="entry name" value="DUF34/NIF3_sf"/>
</dbReference>
<dbReference type="Gene3D" id="3.40.1390.30">
    <property type="entry name" value="NIF3 (NGG1p interacting factor 3)-like"/>
    <property type="match status" value="2"/>
</dbReference>
<comment type="caution">
    <text evidence="5">The sequence shown here is derived from an EMBL/GenBank/DDBJ whole genome shotgun (WGS) entry which is preliminary data.</text>
</comment>
<dbReference type="EMBL" id="LVLH01000035">
    <property type="protein sequence ID" value="OAB48838.1"/>
    <property type="molecule type" value="Genomic_DNA"/>
</dbReference>
<dbReference type="AlphaFoldDB" id="A0A168RCI0"/>
<dbReference type="OrthoDB" id="9792792at2"/>
<dbReference type="SUPFAM" id="SSF102705">
    <property type="entry name" value="NIF3 (NGG1p interacting factor 3)-like"/>
    <property type="match status" value="1"/>
</dbReference>
<keyword evidence="3 4" id="KW-0479">Metal-binding</keyword>
<name>A0A168RCI0_9BACT</name>
<dbReference type="RefSeq" id="WP_063626193.1">
    <property type="nucleotide sequence ID" value="NZ_LVLH01000035.1"/>
</dbReference>
<dbReference type="GO" id="GO:0046872">
    <property type="term" value="F:metal ion binding"/>
    <property type="evidence" value="ECO:0007669"/>
    <property type="project" value="UniProtKB-KW"/>
</dbReference>
<dbReference type="STRING" id="29557.MGALLINA_04090"/>
<evidence type="ECO:0000313" key="5">
    <source>
        <dbReference type="EMBL" id="OAB48838.1"/>
    </source>
</evidence>
<accession>A0A168RCI0</accession>
<evidence type="ECO:0000256" key="1">
    <source>
        <dbReference type="ARBA" id="ARBA00006964"/>
    </source>
</evidence>
<dbReference type="Proteomes" id="UP000076983">
    <property type="component" value="Unassembled WGS sequence"/>
</dbReference>